<keyword evidence="1" id="KW-1133">Transmembrane helix</keyword>
<evidence type="ECO:0000256" key="1">
    <source>
        <dbReference type="SAM" id="Phobius"/>
    </source>
</evidence>
<reference evidence="2 3" key="1">
    <citation type="submission" date="2018-06" db="EMBL/GenBank/DDBJ databases">
        <authorList>
            <consortium name="Pathogen Informatics"/>
            <person name="Doyle S."/>
        </authorList>
    </citation>
    <scope>NUCLEOTIDE SEQUENCE [LARGE SCALE GENOMIC DNA]</scope>
    <source>
        <strain evidence="2 3">NCTC12224</strain>
    </source>
</reference>
<keyword evidence="1" id="KW-0812">Transmembrane</keyword>
<proteinExistence type="predicted"/>
<organism evidence="2 3">
    <name type="scientific">Streptococcus hyointestinalis</name>
    <dbReference type="NCBI Taxonomy" id="1337"/>
    <lineage>
        <taxon>Bacteria</taxon>
        <taxon>Bacillati</taxon>
        <taxon>Bacillota</taxon>
        <taxon>Bacilli</taxon>
        <taxon>Lactobacillales</taxon>
        <taxon>Streptococcaceae</taxon>
        <taxon>Streptococcus</taxon>
    </lineage>
</organism>
<feature type="transmembrane region" description="Helical" evidence="1">
    <location>
        <begin position="65"/>
        <end position="98"/>
    </location>
</feature>
<dbReference type="Proteomes" id="UP000254924">
    <property type="component" value="Unassembled WGS sequence"/>
</dbReference>
<keyword evidence="3" id="KW-1185">Reference proteome</keyword>
<accession>A0A380KEM9</accession>
<dbReference type="RefSeq" id="WP_115271126.1">
    <property type="nucleotide sequence ID" value="NZ_JBNPNB010000057.1"/>
</dbReference>
<sequence>MKKEFITSYLTFYMKATVELAGDFIKVANPNSILKVIPLGVRNKSIPVNQVSSVDESFKLDLKSFIWGIIFILIGLSSFKSSLFAGVLITIYGAITVLSSFQTIMSLQLTSGGSYDISVVVFEKENLAACKQEIEALIQKRYDNTNVAVHTEKQTEALVEALKNK</sequence>
<protein>
    <submittedName>
        <fullName evidence="2">Uncharacterized protein</fullName>
    </submittedName>
</protein>
<dbReference type="OrthoDB" id="2085076at2"/>
<keyword evidence="1" id="KW-0472">Membrane</keyword>
<dbReference type="AlphaFoldDB" id="A0A380KEM9"/>
<evidence type="ECO:0000313" key="2">
    <source>
        <dbReference type="EMBL" id="SUN63542.1"/>
    </source>
</evidence>
<name>A0A380KEM9_9STRE</name>
<dbReference type="EMBL" id="UHFN01000007">
    <property type="protein sequence ID" value="SUN63542.1"/>
    <property type="molecule type" value="Genomic_DNA"/>
</dbReference>
<gene>
    <name evidence="2" type="ORF">NCTC12224_02508</name>
</gene>
<evidence type="ECO:0000313" key="3">
    <source>
        <dbReference type="Proteomes" id="UP000254924"/>
    </source>
</evidence>
<dbReference type="GeneID" id="78357743"/>